<dbReference type="PROSITE" id="PS50211">
    <property type="entry name" value="DENN"/>
    <property type="match status" value="1"/>
</dbReference>
<evidence type="ECO:0000259" key="8">
    <source>
        <dbReference type="PROSITE" id="PS50211"/>
    </source>
</evidence>
<organism evidence="10 11">
    <name type="scientific">Henosepilachna vigintioctopunctata</name>
    <dbReference type="NCBI Taxonomy" id="420089"/>
    <lineage>
        <taxon>Eukaryota</taxon>
        <taxon>Metazoa</taxon>
        <taxon>Ecdysozoa</taxon>
        <taxon>Arthropoda</taxon>
        <taxon>Hexapoda</taxon>
        <taxon>Insecta</taxon>
        <taxon>Pterygota</taxon>
        <taxon>Neoptera</taxon>
        <taxon>Endopterygota</taxon>
        <taxon>Coleoptera</taxon>
        <taxon>Polyphaga</taxon>
        <taxon>Cucujiformia</taxon>
        <taxon>Coccinelloidea</taxon>
        <taxon>Coccinellidae</taxon>
        <taxon>Epilachninae</taxon>
        <taxon>Epilachnini</taxon>
        <taxon>Henosepilachna</taxon>
    </lineage>
</organism>
<proteinExistence type="inferred from homology"/>
<dbReference type="SUPFAM" id="SSF140741">
    <property type="entry name" value="RUN domain-like"/>
    <property type="match status" value="2"/>
</dbReference>
<reference evidence="10 11" key="1">
    <citation type="submission" date="2023-03" db="EMBL/GenBank/DDBJ databases">
        <title>Genome insight into feeding habits of ladybird beetles.</title>
        <authorList>
            <person name="Li H.-S."/>
            <person name="Huang Y.-H."/>
            <person name="Pang H."/>
        </authorList>
    </citation>
    <scope>NUCLEOTIDE SEQUENCE [LARGE SCALE GENOMIC DNA]</scope>
    <source>
        <strain evidence="10">SYSU_2023b</strain>
        <tissue evidence="10">Whole body</tissue>
    </source>
</reference>
<dbReference type="InterPro" id="IPR043153">
    <property type="entry name" value="DENN_C"/>
</dbReference>
<evidence type="ECO:0000256" key="2">
    <source>
        <dbReference type="ARBA" id="ARBA00006664"/>
    </source>
</evidence>
<evidence type="ECO:0000256" key="1">
    <source>
        <dbReference type="ARBA" id="ARBA00004370"/>
    </source>
</evidence>
<keyword evidence="11" id="KW-1185">Reference proteome</keyword>
<comment type="caution">
    <text evidence="5">Lacks conserved residue(s) required for the propagation of feature annotation.</text>
</comment>
<evidence type="ECO:0000256" key="4">
    <source>
        <dbReference type="ARBA" id="ARBA00023136"/>
    </source>
</evidence>
<dbReference type="InterPro" id="IPR001024">
    <property type="entry name" value="PLAT/LH2_dom"/>
</dbReference>
<dbReference type="GO" id="GO:0031267">
    <property type="term" value="F:small GTPase binding"/>
    <property type="evidence" value="ECO:0007669"/>
    <property type="project" value="InterPro"/>
</dbReference>
<dbReference type="PROSITE" id="PS50826">
    <property type="entry name" value="RUN"/>
    <property type="match status" value="2"/>
</dbReference>
<feature type="domain" description="PLAT" evidence="7">
    <location>
        <begin position="944"/>
        <end position="1050"/>
    </location>
</feature>
<dbReference type="PROSITE" id="PS50095">
    <property type="entry name" value="PLAT"/>
    <property type="match status" value="1"/>
</dbReference>
<keyword evidence="4" id="KW-0472">Membrane</keyword>
<dbReference type="SUPFAM" id="SSF49723">
    <property type="entry name" value="Lipase/lipooxygenase domain (PLAT/LH2 domain)"/>
    <property type="match status" value="1"/>
</dbReference>
<evidence type="ECO:0000259" key="9">
    <source>
        <dbReference type="PROSITE" id="PS50826"/>
    </source>
</evidence>
<evidence type="ECO:0000313" key="11">
    <source>
        <dbReference type="Proteomes" id="UP001431783"/>
    </source>
</evidence>
<dbReference type="SMART" id="SM00800">
    <property type="entry name" value="uDENN"/>
    <property type="match status" value="1"/>
</dbReference>
<evidence type="ECO:0000313" key="10">
    <source>
        <dbReference type="EMBL" id="KAK9870276.1"/>
    </source>
</evidence>
<dbReference type="InterPro" id="IPR037516">
    <property type="entry name" value="Tripartite_DENN"/>
</dbReference>
<evidence type="ECO:0000256" key="6">
    <source>
        <dbReference type="SAM" id="MobiDB-lite"/>
    </source>
</evidence>
<evidence type="ECO:0000256" key="5">
    <source>
        <dbReference type="PROSITE-ProRule" id="PRU00152"/>
    </source>
</evidence>
<dbReference type="Proteomes" id="UP001431783">
    <property type="component" value="Unassembled WGS sequence"/>
</dbReference>
<keyword evidence="3" id="KW-0677">Repeat</keyword>
<dbReference type="EMBL" id="JARQZJ010000002">
    <property type="protein sequence ID" value="KAK9870276.1"/>
    <property type="molecule type" value="Genomic_DNA"/>
</dbReference>
<dbReference type="GO" id="GO:0005085">
    <property type="term" value="F:guanyl-nucleotide exchange factor activity"/>
    <property type="evidence" value="ECO:0007669"/>
    <property type="project" value="InterPro"/>
</dbReference>
<dbReference type="Gene3D" id="3.30.450.200">
    <property type="match status" value="1"/>
</dbReference>
<dbReference type="InterPro" id="IPR005112">
    <property type="entry name" value="dDENN_dom"/>
</dbReference>
<feature type="region of interest" description="Disordered" evidence="6">
    <location>
        <begin position="1053"/>
        <end position="1090"/>
    </location>
</feature>
<dbReference type="Pfam" id="PF02759">
    <property type="entry name" value="RUN"/>
    <property type="match status" value="2"/>
</dbReference>
<dbReference type="Pfam" id="PF01477">
    <property type="entry name" value="PLAT"/>
    <property type="match status" value="1"/>
</dbReference>
<evidence type="ECO:0000259" key="7">
    <source>
        <dbReference type="PROSITE" id="PS50095"/>
    </source>
</evidence>
<feature type="domain" description="UDENN" evidence="8">
    <location>
        <begin position="22"/>
        <end position="568"/>
    </location>
</feature>
<comment type="similarity">
    <text evidence="2">Belongs to the RAB6IP1 family.</text>
</comment>
<dbReference type="InterPro" id="IPR005113">
    <property type="entry name" value="uDENN_dom"/>
</dbReference>
<dbReference type="Pfam" id="PF03455">
    <property type="entry name" value="dDENN"/>
    <property type="match status" value="1"/>
</dbReference>
<dbReference type="Gene3D" id="2.60.60.20">
    <property type="entry name" value="PLAT/LH2 domain"/>
    <property type="match status" value="1"/>
</dbReference>
<comment type="caution">
    <text evidence="10">The sequence shown here is derived from an EMBL/GenBank/DDBJ whole genome shotgun (WGS) entry which is preliminary data.</text>
</comment>
<comment type="subcellular location">
    <subcellularLocation>
        <location evidence="1">Membrane</location>
    </subcellularLocation>
</comment>
<dbReference type="CDD" id="cd17678">
    <property type="entry name" value="RUN2_DENND5"/>
    <property type="match status" value="1"/>
</dbReference>
<sequence>MNKFADYFIISGLDLNSGLEPDKYAEDNLHVSPLERSYKTKVLAHYPDSIPAYSLDEHAVGILCLPNGLKFRTQKHSVTQAPTFHSFLITKEDGKRFYGFSLIFYEEVRNRDICSAMQTLQAMYITELSSGLKTRPVLNTQNQGPQSRSLPRHFKLNPHNPNGAALTYYDISRDKLFVSKSIAIVCRTPFVQASKILLENLYRCARRLSSSSYSLESYIFNLLYEIELPPPGKSILVHLPPSDPQLPPSSIVLQCPASPLELPHLDYSLRLMFVLLGVEIVVQLFTCVLLENQILLRSTDCQKLMVVAEGITSLLFPFTWPHVYVPILPASLHHFLDAPVPFVMGLNASSENIKVASEASLCYVDIDKCKIQLPEETASFPHKEAFVAEIWSALDKYGVQVPNSENNRNSQDLISRSCTLPVKPQNRRKLSIHDTLDCERPPSPPGSARSEALQRIADIVRRTGVTLDQNDSGLPADSYAEDLKFNNSIREIFVNRFVHLFQCYENFVIFSNQDKEEWLNNRDSMQNFDKSSFLSDQPDQHRTFLWRFLETQMFATLIDNKILSTWGDSDNNLVIFDSRVKILKQRYGGENLIRSLCYEPCTMSHDTQKILERRLANPDFESPLPREILNNKLTSSRTFPLLDREILNKTPVVNKGSIPRASALKKGIAISRTISTSGDRVNMNKSGNIQEMSPALLAQTNWTFVEKLLKDCKSKTKRMLLAKLGAEGVTLSGNNISDNFGAVEESTLVASLCDFLERVWSHGVQRKRGKSAIWSHLLAYQENHQPLTMKENHFLSPAKECEDKSTHQSLPRLLSRKVLGEMSRLALQLENWSSPSNEHNKHLKTDLPELPDSLLMDIANIQAMLDVKTCIGKARAWMRLALEKKSLSKHIRVLLSDHILLKNLYKRSAFLRCDEEREQFLYHLLSLNAVDYFCFTSTYPTTVIPYRVVIVPCKKGAITSANVWIVLSGTLSETRRVNVPKAVLNFEHKNQNLGVLTTLRIGHDNTGLHAKWMIDYVLIRNDITGHVYKFPCGRWLGRGVDDGSTERLLVGSLLPPKKEGEENNTCVNNRVNSTPPRSRSPAPPLPKTDLKPSHIQHMLGDCINNIVKWQYRRSSERNTTLTALLCGENGLVHCMENVFLLGFKSSKLFMGKHYLWDFLVWVKEEFEVSLLEEGTGSRSASLERNHQKTVAVWRCYCHLVDEIMCSSKALGKDGKFQLFICLSVREHLLHRMLLPMSNCKVTTEMYDEYSFLKNRGLLTFLRQILLPLDELDVVLENSVTHGISSPSHS</sequence>
<dbReference type="PANTHER" id="PTHR46070">
    <property type="entry name" value="PINSTRIPE, ISOFORM A"/>
    <property type="match status" value="1"/>
</dbReference>
<dbReference type="Pfam" id="PF02141">
    <property type="entry name" value="DENN"/>
    <property type="match status" value="1"/>
</dbReference>
<accession>A0AAW1TQ70</accession>
<feature type="domain" description="RUN" evidence="9">
    <location>
        <begin position="1122"/>
        <end position="1280"/>
    </location>
</feature>
<dbReference type="InterPro" id="IPR037213">
    <property type="entry name" value="Run_dom_sf"/>
</dbReference>
<feature type="domain" description="RUN" evidence="9">
    <location>
        <begin position="743"/>
        <end position="940"/>
    </location>
</feature>
<dbReference type="InterPro" id="IPR001194">
    <property type="entry name" value="cDENN_dom"/>
</dbReference>
<protein>
    <recommendedName>
        <fullName evidence="12">DENN domain-containing protein 5B</fullName>
    </recommendedName>
</protein>
<dbReference type="Gene3D" id="1.20.58.900">
    <property type="match status" value="3"/>
</dbReference>
<name>A0AAW1TQ70_9CUCU</name>
<evidence type="ECO:0000256" key="3">
    <source>
        <dbReference type="ARBA" id="ARBA00022737"/>
    </source>
</evidence>
<dbReference type="InterPro" id="IPR004012">
    <property type="entry name" value="Run_dom"/>
</dbReference>
<evidence type="ECO:0008006" key="12">
    <source>
        <dbReference type="Google" id="ProtNLM"/>
    </source>
</evidence>
<dbReference type="SMART" id="SM00593">
    <property type="entry name" value="RUN"/>
    <property type="match status" value="2"/>
</dbReference>
<dbReference type="InterPro" id="IPR036392">
    <property type="entry name" value="PLAT/LH2_dom_sf"/>
</dbReference>
<dbReference type="Pfam" id="PF03456">
    <property type="entry name" value="uDENN"/>
    <property type="match status" value="1"/>
</dbReference>
<dbReference type="InterPro" id="IPR047278">
    <property type="entry name" value="DEN5A/B"/>
</dbReference>
<dbReference type="SMART" id="SM00801">
    <property type="entry name" value="dDENN"/>
    <property type="match status" value="1"/>
</dbReference>
<dbReference type="SMART" id="SM00799">
    <property type="entry name" value="DENN"/>
    <property type="match status" value="1"/>
</dbReference>
<feature type="compositionally biased region" description="Polar residues" evidence="6">
    <location>
        <begin position="1063"/>
        <end position="1074"/>
    </location>
</feature>
<dbReference type="Gene3D" id="3.40.50.11500">
    <property type="match status" value="1"/>
</dbReference>
<dbReference type="GO" id="GO:0016020">
    <property type="term" value="C:membrane"/>
    <property type="evidence" value="ECO:0007669"/>
    <property type="project" value="UniProtKB-SubCell"/>
</dbReference>
<gene>
    <name evidence="10" type="ORF">WA026_006363</name>
</gene>
<dbReference type="PANTHER" id="PTHR46070:SF1">
    <property type="entry name" value="PINSTRIPE, ISOFORM A"/>
    <property type="match status" value="1"/>
</dbReference>